<organism evidence="2 3">
    <name type="scientific">Rhipicephalus sanguineus</name>
    <name type="common">Brown dog tick</name>
    <name type="synonym">Ixodes sanguineus</name>
    <dbReference type="NCBI Taxonomy" id="34632"/>
    <lineage>
        <taxon>Eukaryota</taxon>
        <taxon>Metazoa</taxon>
        <taxon>Ecdysozoa</taxon>
        <taxon>Arthropoda</taxon>
        <taxon>Chelicerata</taxon>
        <taxon>Arachnida</taxon>
        <taxon>Acari</taxon>
        <taxon>Parasitiformes</taxon>
        <taxon>Ixodida</taxon>
        <taxon>Ixodoidea</taxon>
        <taxon>Ixodidae</taxon>
        <taxon>Rhipicephalinae</taxon>
        <taxon>Rhipicephalus</taxon>
        <taxon>Rhipicephalus</taxon>
    </lineage>
</organism>
<reference evidence="2" key="2">
    <citation type="submission" date="2021-09" db="EMBL/GenBank/DDBJ databases">
        <authorList>
            <person name="Jia N."/>
            <person name="Wang J."/>
            <person name="Shi W."/>
            <person name="Du L."/>
            <person name="Sun Y."/>
            <person name="Zhan W."/>
            <person name="Jiang J."/>
            <person name="Wang Q."/>
            <person name="Zhang B."/>
            <person name="Ji P."/>
            <person name="Sakyi L.B."/>
            <person name="Cui X."/>
            <person name="Yuan T."/>
            <person name="Jiang B."/>
            <person name="Yang W."/>
            <person name="Lam T.T.-Y."/>
            <person name="Chang Q."/>
            <person name="Ding S."/>
            <person name="Wang X."/>
            <person name="Zhu J."/>
            <person name="Ruan X."/>
            <person name="Zhao L."/>
            <person name="Wei J."/>
            <person name="Que T."/>
            <person name="Du C."/>
            <person name="Cheng J."/>
            <person name="Dai P."/>
            <person name="Han X."/>
            <person name="Huang E."/>
            <person name="Gao Y."/>
            <person name="Liu J."/>
            <person name="Shao H."/>
            <person name="Ye R."/>
            <person name="Li L."/>
            <person name="Wei W."/>
            <person name="Wang X."/>
            <person name="Wang C."/>
            <person name="Huo Q."/>
            <person name="Li W."/>
            <person name="Guo W."/>
            <person name="Chen H."/>
            <person name="Chen S."/>
            <person name="Zhou L."/>
            <person name="Zhou L."/>
            <person name="Ni X."/>
            <person name="Tian J."/>
            <person name="Zhou Y."/>
            <person name="Sheng Y."/>
            <person name="Liu T."/>
            <person name="Pan Y."/>
            <person name="Xia L."/>
            <person name="Li J."/>
            <person name="Zhao F."/>
            <person name="Cao W."/>
        </authorList>
    </citation>
    <scope>NUCLEOTIDE SEQUENCE</scope>
    <source>
        <strain evidence="2">Rsan-2018</strain>
        <tissue evidence="2">Larvae</tissue>
    </source>
</reference>
<protein>
    <submittedName>
        <fullName evidence="2">Uncharacterized protein</fullName>
    </submittedName>
</protein>
<feature type="compositionally biased region" description="Low complexity" evidence="1">
    <location>
        <begin position="41"/>
        <end position="50"/>
    </location>
</feature>
<evidence type="ECO:0000256" key="1">
    <source>
        <dbReference type="SAM" id="MobiDB-lite"/>
    </source>
</evidence>
<dbReference type="AlphaFoldDB" id="A0A9D4QC75"/>
<accession>A0A9D4QC75</accession>
<proteinExistence type="predicted"/>
<keyword evidence="3" id="KW-1185">Reference proteome</keyword>
<reference evidence="2" key="1">
    <citation type="journal article" date="2020" name="Cell">
        <title>Large-Scale Comparative Analyses of Tick Genomes Elucidate Their Genetic Diversity and Vector Capacities.</title>
        <authorList>
            <consortium name="Tick Genome and Microbiome Consortium (TIGMIC)"/>
            <person name="Jia N."/>
            <person name="Wang J."/>
            <person name="Shi W."/>
            <person name="Du L."/>
            <person name="Sun Y."/>
            <person name="Zhan W."/>
            <person name="Jiang J.F."/>
            <person name="Wang Q."/>
            <person name="Zhang B."/>
            <person name="Ji P."/>
            <person name="Bell-Sakyi L."/>
            <person name="Cui X.M."/>
            <person name="Yuan T.T."/>
            <person name="Jiang B.G."/>
            <person name="Yang W.F."/>
            <person name="Lam T.T."/>
            <person name="Chang Q.C."/>
            <person name="Ding S.J."/>
            <person name="Wang X.J."/>
            <person name="Zhu J.G."/>
            <person name="Ruan X.D."/>
            <person name="Zhao L."/>
            <person name="Wei J.T."/>
            <person name="Ye R.Z."/>
            <person name="Que T.C."/>
            <person name="Du C.H."/>
            <person name="Zhou Y.H."/>
            <person name="Cheng J.X."/>
            <person name="Dai P.F."/>
            <person name="Guo W.B."/>
            <person name="Han X.H."/>
            <person name="Huang E.J."/>
            <person name="Li L.F."/>
            <person name="Wei W."/>
            <person name="Gao Y.C."/>
            <person name="Liu J.Z."/>
            <person name="Shao H.Z."/>
            <person name="Wang X."/>
            <person name="Wang C.C."/>
            <person name="Yang T.C."/>
            <person name="Huo Q.B."/>
            <person name="Li W."/>
            <person name="Chen H.Y."/>
            <person name="Chen S.E."/>
            <person name="Zhou L.G."/>
            <person name="Ni X.B."/>
            <person name="Tian J.H."/>
            <person name="Sheng Y."/>
            <person name="Liu T."/>
            <person name="Pan Y.S."/>
            <person name="Xia L.Y."/>
            <person name="Li J."/>
            <person name="Zhao F."/>
            <person name="Cao W.C."/>
        </authorList>
    </citation>
    <scope>NUCLEOTIDE SEQUENCE</scope>
    <source>
        <strain evidence="2">Rsan-2018</strain>
    </source>
</reference>
<dbReference type="Proteomes" id="UP000821837">
    <property type="component" value="Chromosome 11"/>
</dbReference>
<name>A0A9D4QC75_RHISA</name>
<comment type="caution">
    <text evidence="2">The sequence shown here is derived from an EMBL/GenBank/DDBJ whole genome shotgun (WGS) entry which is preliminary data.</text>
</comment>
<evidence type="ECO:0000313" key="2">
    <source>
        <dbReference type="EMBL" id="KAH7973013.1"/>
    </source>
</evidence>
<dbReference type="EMBL" id="JABSTV010001247">
    <property type="protein sequence ID" value="KAH7973013.1"/>
    <property type="molecule type" value="Genomic_DNA"/>
</dbReference>
<gene>
    <name evidence="2" type="ORF">HPB52_020370</name>
</gene>
<sequence length="92" mass="9716">MLTSERVDAELAEFSAEAAVAFDAVGSKIDECSDSDESVDVDSSSESAADGNMSTPQSGDTHLDEPIYPGAKLTRGQSMLMVMAHSLRRDSS</sequence>
<feature type="region of interest" description="Disordered" evidence="1">
    <location>
        <begin position="31"/>
        <end position="69"/>
    </location>
</feature>
<evidence type="ECO:0000313" key="3">
    <source>
        <dbReference type="Proteomes" id="UP000821837"/>
    </source>
</evidence>